<feature type="region of interest" description="Leucine repeat II (LRII)" evidence="3">
    <location>
        <begin position="182"/>
        <end position="214"/>
    </location>
</feature>
<comment type="similarity">
    <text evidence="3">Belongs to the GRAS family.</text>
</comment>
<dbReference type="PROSITE" id="PS50985">
    <property type="entry name" value="GRAS"/>
    <property type="match status" value="1"/>
</dbReference>
<evidence type="ECO:0000256" key="2">
    <source>
        <dbReference type="ARBA" id="ARBA00023163"/>
    </source>
</evidence>
<keyword evidence="1" id="KW-0805">Transcription regulation</keyword>
<protein>
    <submittedName>
        <fullName evidence="4">Scarecrow-like protein 23</fullName>
    </submittedName>
</protein>
<sequence>MTGGDNDTNNLQMLSLLLQCAEYISSNSATISDCYNLLLRINHLSSPYGSCPERVAAYFSDALRYRLIASSSSVVVRNDHLKFLSSNAKRMLKIEKHRRIYQAFQHYNSMSPLVKFSHFTANQAILEAVDGEESVHIVDLDIMQGLQWPGLFQILASRPNNVKMIKCFKITGVGPSIELLEATGRRLSDFAAALEIKFEFCPVEGKISEIDDIGAILTGNEVTVVNWMQHRLYDSIGSDFDAIRIVKELQPKLITIVNQDINTSLWFSFSRRFLEALRYYSALFDALSDTSTVERGSLERHTVERQVFGCEIRNIMAMQYDIVTKVEGWGDKFSKHGFRQVSLAGNPATQASLLLGMHPWKGYTLVEENGCLKLGWKDTSLLTATAWQPISST</sequence>
<dbReference type="OMA" id="HPVEGKI"/>
<name>A0A0K9PIQ9_ZOSMR</name>
<gene>
    <name evidence="4" type="ORF">ZOSMA_224G00050</name>
</gene>
<dbReference type="PANTHER" id="PTHR31636">
    <property type="entry name" value="OSJNBA0084A10.13 PROTEIN-RELATED"/>
    <property type="match status" value="1"/>
</dbReference>
<dbReference type="AlphaFoldDB" id="A0A0K9PIQ9"/>
<dbReference type="GO" id="GO:0005634">
    <property type="term" value="C:nucleus"/>
    <property type="evidence" value="ECO:0000318"/>
    <property type="project" value="GO_Central"/>
</dbReference>
<feature type="region of interest" description="SAW" evidence="3">
    <location>
        <begin position="317"/>
        <end position="388"/>
    </location>
</feature>
<dbReference type="Pfam" id="PF03514">
    <property type="entry name" value="GRAS"/>
    <property type="match status" value="1"/>
</dbReference>
<keyword evidence="2" id="KW-0804">Transcription</keyword>
<feature type="short sequence motif" description="LxCxE motif" evidence="3">
    <location>
        <begin position="18"/>
        <end position="22"/>
    </location>
</feature>
<feature type="short sequence motif" description="VHIID" evidence="3">
    <location>
        <begin position="135"/>
        <end position="139"/>
    </location>
</feature>
<comment type="caution">
    <text evidence="4">The sequence shown here is derived from an EMBL/GenBank/DDBJ whole genome shotgun (WGS) entry which is preliminary data.</text>
</comment>
<organism evidence="4 5">
    <name type="scientific">Zostera marina</name>
    <name type="common">Eelgrass</name>
    <dbReference type="NCBI Taxonomy" id="29655"/>
    <lineage>
        <taxon>Eukaryota</taxon>
        <taxon>Viridiplantae</taxon>
        <taxon>Streptophyta</taxon>
        <taxon>Embryophyta</taxon>
        <taxon>Tracheophyta</taxon>
        <taxon>Spermatophyta</taxon>
        <taxon>Magnoliopsida</taxon>
        <taxon>Liliopsida</taxon>
        <taxon>Zosteraceae</taxon>
        <taxon>Zostera</taxon>
    </lineage>
</organism>
<accession>A0A0K9PIQ9</accession>
<dbReference type="GO" id="GO:0048366">
    <property type="term" value="P:leaf development"/>
    <property type="evidence" value="ECO:0000318"/>
    <property type="project" value="GO_Central"/>
</dbReference>
<evidence type="ECO:0000256" key="3">
    <source>
        <dbReference type="PROSITE-ProRule" id="PRU01191"/>
    </source>
</evidence>
<feature type="region of interest" description="VHIID" evidence="3">
    <location>
        <begin position="104"/>
        <end position="169"/>
    </location>
</feature>
<dbReference type="GO" id="GO:0043565">
    <property type="term" value="F:sequence-specific DNA binding"/>
    <property type="evidence" value="ECO:0000318"/>
    <property type="project" value="GO_Central"/>
</dbReference>
<dbReference type="GO" id="GO:0006355">
    <property type="term" value="P:regulation of DNA-templated transcription"/>
    <property type="evidence" value="ECO:0000318"/>
    <property type="project" value="GO_Central"/>
</dbReference>
<proteinExistence type="inferred from homology"/>
<dbReference type="InterPro" id="IPR005202">
    <property type="entry name" value="TF_GRAS"/>
</dbReference>
<reference evidence="5" key="1">
    <citation type="journal article" date="2016" name="Nature">
        <title>The genome of the seagrass Zostera marina reveals angiosperm adaptation to the sea.</title>
        <authorList>
            <person name="Olsen J.L."/>
            <person name="Rouze P."/>
            <person name="Verhelst B."/>
            <person name="Lin Y.-C."/>
            <person name="Bayer T."/>
            <person name="Collen J."/>
            <person name="Dattolo E."/>
            <person name="De Paoli E."/>
            <person name="Dittami S."/>
            <person name="Maumus F."/>
            <person name="Michel G."/>
            <person name="Kersting A."/>
            <person name="Lauritano C."/>
            <person name="Lohaus R."/>
            <person name="Toepel M."/>
            <person name="Tonon T."/>
            <person name="Vanneste K."/>
            <person name="Amirebrahimi M."/>
            <person name="Brakel J."/>
            <person name="Bostroem C."/>
            <person name="Chovatia M."/>
            <person name="Grimwood J."/>
            <person name="Jenkins J.W."/>
            <person name="Jueterbock A."/>
            <person name="Mraz A."/>
            <person name="Stam W.T."/>
            <person name="Tice H."/>
            <person name="Bornberg-Bauer E."/>
            <person name="Green P.J."/>
            <person name="Pearson G.A."/>
            <person name="Procaccini G."/>
            <person name="Duarte C.M."/>
            <person name="Schmutz J."/>
            <person name="Reusch T.B.H."/>
            <person name="Van de Peer Y."/>
        </authorList>
    </citation>
    <scope>NUCLEOTIDE SEQUENCE [LARGE SCALE GENOMIC DNA]</scope>
    <source>
        <strain evidence="5">cv. Finnish</strain>
    </source>
</reference>
<comment type="caution">
    <text evidence="3">Lacks conserved residue(s) required for the propagation of feature annotation.</text>
</comment>
<feature type="region of interest" description="PFYRE" evidence="3">
    <location>
        <begin position="223"/>
        <end position="314"/>
    </location>
</feature>
<dbReference type="OrthoDB" id="757063at2759"/>
<evidence type="ECO:0000313" key="5">
    <source>
        <dbReference type="Proteomes" id="UP000036987"/>
    </source>
</evidence>
<keyword evidence="5" id="KW-1185">Reference proteome</keyword>
<evidence type="ECO:0000256" key="1">
    <source>
        <dbReference type="ARBA" id="ARBA00023015"/>
    </source>
</evidence>
<dbReference type="GO" id="GO:0003700">
    <property type="term" value="F:DNA-binding transcription factor activity"/>
    <property type="evidence" value="ECO:0000318"/>
    <property type="project" value="GO_Central"/>
</dbReference>
<evidence type="ECO:0000313" key="4">
    <source>
        <dbReference type="EMBL" id="KMZ68968.1"/>
    </source>
</evidence>
<dbReference type="EMBL" id="LFYR01000798">
    <property type="protein sequence ID" value="KMZ68968.1"/>
    <property type="molecule type" value="Genomic_DNA"/>
</dbReference>
<dbReference type="Proteomes" id="UP000036987">
    <property type="component" value="Unassembled WGS sequence"/>
</dbReference>
<dbReference type="GO" id="GO:0090610">
    <property type="term" value="P:bundle sheath cell fate specification"/>
    <property type="evidence" value="ECO:0000318"/>
    <property type="project" value="GO_Central"/>
</dbReference>